<dbReference type="PROSITE" id="PS01081">
    <property type="entry name" value="HTH_TETR_1"/>
    <property type="match status" value="1"/>
</dbReference>
<sequence>MAKGLPVARTKPADERRSEMLDAAEELVVRAGVDAFTIDDVTIGAGVAKGTFYLHFTNKADLINALRERWVRRFVDAQMAAARQATGVDSVERWMRAGVAEYLREIRLHDVLFHPATYDRDAPNLAVDALAELLAELDPVVPDPLATAVILYSAMHGVTDHIAHSPDDQQRMLDALSGLCRAVLAD</sequence>
<name>A0AA91ERN7_9MYCO</name>
<gene>
    <name evidence="6" type="ORF">A5649_10790</name>
</gene>
<dbReference type="InterPro" id="IPR001647">
    <property type="entry name" value="HTH_TetR"/>
</dbReference>
<dbReference type="PRINTS" id="PR00455">
    <property type="entry name" value="HTHTETR"/>
</dbReference>
<feature type="DNA-binding region" description="H-T-H motif" evidence="4">
    <location>
        <begin position="37"/>
        <end position="56"/>
    </location>
</feature>
<comment type="caution">
    <text evidence="6">The sequence shown here is derived from an EMBL/GenBank/DDBJ whole genome shotgun (WGS) entry which is preliminary data.</text>
</comment>
<keyword evidence="2 4" id="KW-0238">DNA-binding</keyword>
<evidence type="ECO:0000256" key="3">
    <source>
        <dbReference type="ARBA" id="ARBA00023163"/>
    </source>
</evidence>
<dbReference type="AlphaFoldDB" id="A0AA91ERN7"/>
<dbReference type="InterPro" id="IPR023772">
    <property type="entry name" value="DNA-bd_HTH_TetR-type_CS"/>
</dbReference>
<dbReference type="Proteomes" id="UP000093712">
    <property type="component" value="Unassembled WGS sequence"/>
</dbReference>
<protein>
    <recommendedName>
        <fullName evidence="5">HTH tetR-type domain-containing protein</fullName>
    </recommendedName>
</protein>
<dbReference type="GO" id="GO:0000976">
    <property type="term" value="F:transcription cis-regulatory region binding"/>
    <property type="evidence" value="ECO:0007669"/>
    <property type="project" value="TreeGrafter"/>
</dbReference>
<evidence type="ECO:0000313" key="6">
    <source>
        <dbReference type="EMBL" id="OBK81655.1"/>
    </source>
</evidence>
<dbReference type="InterPro" id="IPR050109">
    <property type="entry name" value="HTH-type_TetR-like_transc_reg"/>
</dbReference>
<dbReference type="Gene3D" id="1.10.357.10">
    <property type="entry name" value="Tetracycline Repressor, domain 2"/>
    <property type="match status" value="1"/>
</dbReference>
<feature type="domain" description="HTH tetR-type" evidence="5">
    <location>
        <begin position="14"/>
        <end position="74"/>
    </location>
</feature>
<evidence type="ECO:0000256" key="2">
    <source>
        <dbReference type="ARBA" id="ARBA00023125"/>
    </source>
</evidence>
<evidence type="ECO:0000256" key="1">
    <source>
        <dbReference type="ARBA" id="ARBA00023015"/>
    </source>
</evidence>
<accession>A0AA91ERN7</accession>
<dbReference type="SUPFAM" id="SSF46689">
    <property type="entry name" value="Homeodomain-like"/>
    <property type="match status" value="1"/>
</dbReference>
<organism evidence="6 7">
    <name type="scientific">Mycolicibacter heraklionensis</name>
    <dbReference type="NCBI Taxonomy" id="512402"/>
    <lineage>
        <taxon>Bacteria</taxon>
        <taxon>Bacillati</taxon>
        <taxon>Actinomycetota</taxon>
        <taxon>Actinomycetes</taxon>
        <taxon>Mycobacteriales</taxon>
        <taxon>Mycobacteriaceae</taxon>
        <taxon>Mycolicibacter</taxon>
    </lineage>
</organism>
<keyword evidence="3" id="KW-0804">Transcription</keyword>
<dbReference type="PROSITE" id="PS50977">
    <property type="entry name" value="HTH_TETR_2"/>
    <property type="match status" value="1"/>
</dbReference>
<evidence type="ECO:0000259" key="5">
    <source>
        <dbReference type="PROSITE" id="PS50977"/>
    </source>
</evidence>
<dbReference type="PANTHER" id="PTHR30055">
    <property type="entry name" value="HTH-TYPE TRANSCRIPTIONAL REGULATOR RUTR"/>
    <property type="match status" value="1"/>
</dbReference>
<dbReference type="Pfam" id="PF00440">
    <property type="entry name" value="TetR_N"/>
    <property type="match status" value="1"/>
</dbReference>
<dbReference type="EMBL" id="LZME01000137">
    <property type="protein sequence ID" value="OBK81655.1"/>
    <property type="molecule type" value="Genomic_DNA"/>
</dbReference>
<dbReference type="GO" id="GO:0003700">
    <property type="term" value="F:DNA-binding transcription factor activity"/>
    <property type="evidence" value="ECO:0007669"/>
    <property type="project" value="TreeGrafter"/>
</dbReference>
<evidence type="ECO:0000313" key="7">
    <source>
        <dbReference type="Proteomes" id="UP000093712"/>
    </source>
</evidence>
<evidence type="ECO:0000256" key="4">
    <source>
        <dbReference type="PROSITE-ProRule" id="PRU00335"/>
    </source>
</evidence>
<proteinExistence type="predicted"/>
<reference evidence="6 7" key="1">
    <citation type="submission" date="2016-06" db="EMBL/GenBank/DDBJ databases">
        <authorList>
            <person name="Sutton G."/>
            <person name="Brinkac L."/>
            <person name="Sanka R."/>
            <person name="Adams M."/>
            <person name="Lau E."/>
            <person name="Garcia-Basteiro A."/>
            <person name="Lopez-Varela E."/>
            <person name="Palencia S."/>
        </authorList>
    </citation>
    <scope>NUCLEOTIDE SEQUENCE [LARGE SCALE GENOMIC DNA]</scope>
    <source>
        <strain evidence="6 7">1211594.5</strain>
    </source>
</reference>
<keyword evidence="1" id="KW-0805">Transcription regulation</keyword>
<dbReference type="PANTHER" id="PTHR30055:SF234">
    <property type="entry name" value="HTH-TYPE TRANSCRIPTIONAL REGULATOR BETI"/>
    <property type="match status" value="1"/>
</dbReference>
<dbReference type="InterPro" id="IPR009057">
    <property type="entry name" value="Homeodomain-like_sf"/>
</dbReference>